<protein>
    <recommendedName>
        <fullName evidence="5">Lethal giant larvae homologue 2 domain-containing protein</fullName>
    </recommendedName>
</protein>
<dbReference type="OrthoDB" id="19944at2759"/>
<dbReference type="GO" id="GO:0005737">
    <property type="term" value="C:cytoplasm"/>
    <property type="evidence" value="ECO:0007669"/>
    <property type="project" value="TreeGrafter"/>
</dbReference>
<evidence type="ECO:0000313" key="6">
    <source>
        <dbReference type="EMBL" id="VDD79807.1"/>
    </source>
</evidence>
<accession>A0A0R3UFD2</accession>
<feature type="transmembrane region" description="Helical" evidence="4">
    <location>
        <begin position="229"/>
        <end position="251"/>
    </location>
</feature>
<dbReference type="Proteomes" id="UP000267029">
    <property type="component" value="Unassembled WGS sequence"/>
</dbReference>
<evidence type="ECO:0000259" key="5">
    <source>
        <dbReference type="Pfam" id="PF08366"/>
    </source>
</evidence>
<dbReference type="InterPro" id="IPR036322">
    <property type="entry name" value="WD40_repeat_dom_sf"/>
</dbReference>
<feature type="compositionally biased region" description="Basic and acidic residues" evidence="3">
    <location>
        <begin position="2117"/>
        <end position="2134"/>
    </location>
</feature>
<evidence type="ECO:0000256" key="4">
    <source>
        <dbReference type="SAM" id="Phobius"/>
    </source>
</evidence>
<feature type="region of interest" description="Disordered" evidence="3">
    <location>
        <begin position="1020"/>
        <end position="1093"/>
    </location>
</feature>
<name>A0A0R3UFD2_MESCO</name>
<feature type="compositionally biased region" description="Basic and acidic residues" evidence="3">
    <location>
        <begin position="1025"/>
        <end position="1035"/>
    </location>
</feature>
<evidence type="ECO:0000256" key="1">
    <source>
        <dbReference type="ARBA" id="ARBA00022574"/>
    </source>
</evidence>
<dbReference type="GO" id="GO:0045159">
    <property type="term" value="F:myosin II binding"/>
    <property type="evidence" value="ECO:0007669"/>
    <property type="project" value="TreeGrafter"/>
</dbReference>
<dbReference type="GO" id="GO:0006887">
    <property type="term" value="P:exocytosis"/>
    <property type="evidence" value="ECO:0007669"/>
    <property type="project" value="TreeGrafter"/>
</dbReference>
<evidence type="ECO:0000313" key="7">
    <source>
        <dbReference type="Proteomes" id="UP000267029"/>
    </source>
</evidence>
<dbReference type="InterPro" id="IPR000664">
    <property type="entry name" value="Lethal2_giant"/>
</dbReference>
<sequence length="2462" mass="267890">MNFLVPIFFCCRMLSVAFVSFVGTILAWIVQYKNGGILNAVVDIKANDATGGESYVFAFDMSRMIQYMKEIILRTGDKESFRVLKSLPKELGGGEDGVNKAIQNPNREGVFMVVPIVVLIIMLIGVIGLILINLCSMVCNCVRCLCCCGCYCCRKSKRADSPSEDEFSESVTEEESDWTSEKYTDDSEDDLDSLMAQRQDAIMTKIESVALRSKVVREHQGCFCCSCHILTTILAVAYVTGLVVCVVFYVIMAQQIVSVIENPSNNEPQSELSVIEWLNGNNSDFNLPGTVTFILDQTVALVEENANQLTESLRTTLVDTTDSLAEDRAVLMINFDEKAVKGNSIGDALHQVSSKFKIIADNLVKLYKKLVEYPDTIVDDLMHQLDFNELVNEISGSASELTTQVSQQISQAKQTIPDAIKKAQPIVKIAFFVPLPILLLIALILVSCTLFFIIEAFCKGLFSPTIKQRSDGRRKRKSHICGAIRFLVFSILLILILLFSVLSVVFLLINSFLAAEICPYISQEDGIGMTDHILNSVLEDNVPEPTSDSIILMKAPKNVLNGLFVACDPTNHSTTDQPRLLPTLGIKQVANFKVLVENEDFKKMINEIAPKAADSVSQVLPSDLKQNVEELQKSVDVLKKMIKEFDAKAAVDELKKVDLIGTPELAKLRQLVEEQLKNTGVPKELDSAIKELESANPSIIQLRDAYSGILAGETVPDELNAYLGMALKTIETISDKNAIEKQFDDIITRSVNEMLNSVLDTYTNAVDKMITTILPCGGLHYVVKAAVYTGCSDTGLIPRFFGWALSLALVTLFSFLSYVGVYNLWCIQSHTFVFWLSLTLADILKCKLKLCTINVFFRYGMPGLSFPVDCIVKDVKFIEFLRNEGRLLLATSSNLVILELNARSGHWEKKHSVALPFVSEEEITAVAIGKDVVYVGSSAGVLRQVAVDAGNMAIGDDDLTSLSPPVILNKIPEDKRELLRLNSAIVSIELYPDGKELLLGYAGGTAIVVQPQTLPVAPQTTAVDENCKEPVVSDEKPEDAESVEKPASKESKEPLGLEAKKPEENLPVTTEASAPKKSRTSERSTSANLQSLRTQATKKFRTLSKTIKDKIEHTAEERPVSVPIPAPPSPRVVRLLPHTQALCCATWRITPSALLTTETSQLEVLIAYDDGAYLTWTIPKSELEVEEPVIAAHQDVAMVLFDCNFVTPRTLAVRSDSTYRCQTFSEVCAVDSVITAFVGGLPRAQHAEKHTLTVLGGGDEHVCFQFGSAIRDFVVLPSHPSQPECKVGKNAEHDEPRNEAVHEQHECESSEQRNATEVGYLLVLTECELVAIDLTQPSWPVIPSPYLKHLDCSEITALAHISVPSKLMASIKASCSPSGFEQWPVIGGRQNGFCSGVVQHPEFNDILAIAHANSDVSLWHIVRGNCFHCLGRIHTLSMFEVGETGCHIERKAEEEAWPPFRRVGDCVGDAAADPRCAVRTLSLQLVDDELVLLAGGTAGNFTLWSTACQGSVEADVPKISVDLLDGVVEKFIWEGSESFRPLEGVLKPCSSSCPVFGLCCLVQFNPPSSITAVTYEPRWQALAVGSLHGFALIDLKSNAVVYKQLTHDLLPVCSEPLQPSGVRKSRLPAASFVLNSLSRPYVILNVGGAASKIVASGRQLKETLRESFRKIRKIRSQHSTAAVSPPSREDACADKPTTAPSTETVPSKAVVSKIYELGCQQLIIFRKKTTYFTHHILIDPGLSSVVEYKGVKSQIYFLASFLTHIVSNTLILFLIKTHHSRFYPDDVEEAAAEAADEAQAAVAEAPAEEAKPKDEEVDAASEAKTVAIEEPAQPCPCRLRPSDTAFGVSALSMADTYVIPGLPAVSKENRQAFPAPRTATLFVGTQSGAVIAHTLAWPVDNGPIEVKAVKEVHFQHAAPIVGFCVLDAKLRSPLVCNEKKRCVPEVIPEPPAPIQPEAEDPQPGEPATPENGDEATQKPDEQQSQEQKPTASGGDSEGKAVEGGAKVEASKATVDCHELLVCTEGQVRIMMLPSLKTKHKYRFWEKTATGGGGHGGFKPSAIIQRRKSEQPASSAANVVEATPPTETKEAEGSATKAPVATPESDSRSDQLEQTDGCAEKEEKPAGDASAERETAPPSICLHRVAAFGLQKFPGCEDWYAVVALRDGRLNILTVPGLRRILKDGDQEDIIGFTFSKSHHPLLSNVMNPPLALCCEHPECCSNLTSQQAYSSPCVSSCANLVFWPVVSRLVVANEISFSPPCRLASPVCVHGLRGTGEESYCVCLPAWARPSSAVATATGQKACLNAEPDVAEVTADGTPVAVVSDCEASVDAEKAGVKTTISSLDSTDIETAKEVNEFIKDITKGIVTDGGTVTVKTTESSLEKHTVIAGGNVVTTVHETECVDGEVVKDDIVQVKSDVDENAEDEQKTSHCINVIVVDSRDREMQILLVCPCDFGSLLLLS</sequence>
<feature type="transmembrane region" description="Helical" evidence="4">
    <location>
        <begin position="483"/>
        <end position="509"/>
    </location>
</feature>
<feature type="transmembrane region" description="Helical" evidence="4">
    <location>
        <begin position="429"/>
        <end position="454"/>
    </location>
</feature>
<dbReference type="PANTHER" id="PTHR10241">
    <property type="entry name" value="LETHAL 2 GIANT LARVAE PROTEIN"/>
    <property type="match status" value="1"/>
</dbReference>
<dbReference type="SUPFAM" id="SSF50978">
    <property type="entry name" value="WD40 repeat-like"/>
    <property type="match status" value="1"/>
</dbReference>
<keyword evidence="2" id="KW-0677">Repeat</keyword>
<feature type="transmembrane region" description="Helical" evidence="4">
    <location>
        <begin position="110"/>
        <end position="134"/>
    </location>
</feature>
<keyword evidence="1" id="KW-0853">WD repeat</keyword>
<dbReference type="EMBL" id="UXSR01005215">
    <property type="protein sequence ID" value="VDD79807.1"/>
    <property type="molecule type" value="Genomic_DNA"/>
</dbReference>
<keyword evidence="4" id="KW-0812">Transmembrane</keyword>
<reference evidence="6 7" key="1">
    <citation type="submission" date="2018-10" db="EMBL/GenBank/DDBJ databases">
        <authorList>
            <consortium name="Pathogen Informatics"/>
        </authorList>
    </citation>
    <scope>NUCLEOTIDE SEQUENCE [LARGE SCALE GENOMIC DNA]</scope>
</reference>
<feature type="region of interest" description="Disordered" evidence="3">
    <location>
        <begin position="1675"/>
        <end position="1703"/>
    </location>
</feature>
<feature type="transmembrane region" description="Helical" evidence="4">
    <location>
        <begin position="800"/>
        <end position="825"/>
    </location>
</feature>
<organism evidence="6 7">
    <name type="scientific">Mesocestoides corti</name>
    <name type="common">Flatworm</name>
    <dbReference type="NCBI Taxonomy" id="53468"/>
    <lineage>
        <taxon>Eukaryota</taxon>
        <taxon>Metazoa</taxon>
        <taxon>Spiralia</taxon>
        <taxon>Lophotrochozoa</taxon>
        <taxon>Platyhelminthes</taxon>
        <taxon>Cestoda</taxon>
        <taxon>Eucestoda</taxon>
        <taxon>Cyclophyllidea</taxon>
        <taxon>Mesocestoididae</taxon>
        <taxon>Mesocestoides</taxon>
    </lineage>
</organism>
<keyword evidence="7" id="KW-1185">Reference proteome</keyword>
<keyword evidence="4" id="KW-0472">Membrane</keyword>
<dbReference type="InterPro" id="IPR013577">
    <property type="entry name" value="LLGL2"/>
</dbReference>
<dbReference type="STRING" id="53468.A0A0R3UFD2"/>
<dbReference type="Pfam" id="PF08366">
    <property type="entry name" value="LLGL"/>
    <property type="match status" value="1"/>
</dbReference>
<feature type="domain" description="Lethal giant larvae homologue 2" evidence="5">
    <location>
        <begin position="1234"/>
        <end position="1340"/>
    </location>
</feature>
<feature type="region of interest" description="Disordered" evidence="3">
    <location>
        <begin position="2065"/>
        <end position="2134"/>
    </location>
</feature>
<proteinExistence type="predicted"/>
<feature type="compositionally biased region" description="Acidic residues" evidence="3">
    <location>
        <begin position="162"/>
        <end position="178"/>
    </location>
</feature>
<feature type="transmembrane region" description="Helical" evidence="4">
    <location>
        <begin position="6"/>
        <end position="30"/>
    </location>
</feature>
<evidence type="ECO:0000256" key="3">
    <source>
        <dbReference type="SAM" id="MobiDB-lite"/>
    </source>
</evidence>
<dbReference type="GO" id="GO:0019905">
    <property type="term" value="F:syntaxin binding"/>
    <property type="evidence" value="ECO:0007669"/>
    <property type="project" value="TreeGrafter"/>
</dbReference>
<evidence type="ECO:0000256" key="2">
    <source>
        <dbReference type="ARBA" id="ARBA00022737"/>
    </source>
</evidence>
<feature type="region of interest" description="Disordered" evidence="3">
    <location>
        <begin position="1946"/>
        <end position="2009"/>
    </location>
</feature>
<dbReference type="PRINTS" id="PR00962">
    <property type="entry name" value="LETHAL2GIANT"/>
</dbReference>
<feature type="compositionally biased region" description="Basic and acidic residues" evidence="3">
    <location>
        <begin position="1042"/>
        <end position="1064"/>
    </location>
</feature>
<feature type="compositionally biased region" description="Polar residues" evidence="3">
    <location>
        <begin position="1083"/>
        <end position="1093"/>
    </location>
</feature>
<dbReference type="PANTHER" id="PTHR10241:SF29">
    <property type="entry name" value="LETHAL(2) GIANT LARVAE PROTEIN"/>
    <property type="match status" value="1"/>
</dbReference>
<dbReference type="GO" id="GO:0005096">
    <property type="term" value="F:GTPase activator activity"/>
    <property type="evidence" value="ECO:0007669"/>
    <property type="project" value="TreeGrafter"/>
</dbReference>
<dbReference type="GO" id="GO:0005886">
    <property type="term" value="C:plasma membrane"/>
    <property type="evidence" value="ECO:0007669"/>
    <property type="project" value="TreeGrafter"/>
</dbReference>
<dbReference type="GO" id="GO:0006893">
    <property type="term" value="P:Golgi to plasma membrane transport"/>
    <property type="evidence" value="ECO:0007669"/>
    <property type="project" value="TreeGrafter"/>
</dbReference>
<keyword evidence="4" id="KW-1133">Transmembrane helix</keyword>
<gene>
    <name evidence="6" type="ORF">MCOS_LOCUS5810</name>
</gene>
<feature type="region of interest" description="Disordered" evidence="3">
    <location>
        <begin position="157"/>
        <end position="189"/>
    </location>
</feature>